<dbReference type="PANTHER" id="PTHR24114:SF2">
    <property type="entry name" value="F-BOX DOMAIN-CONTAINING PROTEIN-RELATED"/>
    <property type="match status" value="1"/>
</dbReference>
<keyword evidence="2" id="KW-1185">Reference proteome</keyword>
<dbReference type="PANTHER" id="PTHR24114">
    <property type="entry name" value="LEUCINE RICH REPEAT FAMILY PROTEIN"/>
    <property type="match status" value="1"/>
</dbReference>
<evidence type="ECO:0000313" key="2">
    <source>
        <dbReference type="Proteomes" id="UP000821866"/>
    </source>
</evidence>
<accession>A0A9J6EPT4</accession>
<dbReference type="VEuPathDB" id="VectorBase:LOC119180265"/>
<gene>
    <name evidence="1" type="ORF">HPB51_000764</name>
</gene>
<dbReference type="InterPro" id="IPR052394">
    <property type="entry name" value="LRR-containing"/>
</dbReference>
<dbReference type="Gene3D" id="3.80.10.10">
    <property type="entry name" value="Ribonuclease Inhibitor"/>
    <property type="match status" value="3"/>
</dbReference>
<dbReference type="SUPFAM" id="SSF52047">
    <property type="entry name" value="RNI-like"/>
    <property type="match status" value="2"/>
</dbReference>
<evidence type="ECO:0000313" key="1">
    <source>
        <dbReference type="EMBL" id="KAH8036499.1"/>
    </source>
</evidence>
<comment type="caution">
    <text evidence="1">The sequence shown here is derived from an EMBL/GenBank/DDBJ whole genome shotgun (WGS) entry which is preliminary data.</text>
</comment>
<name>A0A9J6EPT4_RHIMP</name>
<reference evidence="1" key="2">
    <citation type="submission" date="2021-09" db="EMBL/GenBank/DDBJ databases">
        <authorList>
            <person name="Jia N."/>
            <person name="Wang J."/>
            <person name="Shi W."/>
            <person name="Du L."/>
            <person name="Sun Y."/>
            <person name="Zhan W."/>
            <person name="Jiang J."/>
            <person name="Wang Q."/>
            <person name="Zhang B."/>
            <person name="Ji P."/>
            <person name="Sakyi L.B."/>
            <person name="Cui X."/>
            <person name="Yuan T."/>
            <person name="Jiang B."/>
            <person name="Yang W."/>
            <person name="Lam T.T.-Y."/>
            <person name="Chang Q."/>
            <person name="Ding S."/>
            <person name="Wang X."/>
            <person name="Zhu J."/>
            <person name="Ruan X."/>
            <person name="Zhao L."/>
            <person name="Wei J."/>
            <person name="Que T."/>
            <person name="Du C."/>
            <person name="Cheng J."/>
            <person name="Dai P."/>
            <person name="Han X."/>
            <person name="Huang E."/>
            <person name="Gao Y."/>
            <person name="Liu J."/>
            <person name="Shao H."/>
            <person name="Ye R."/>
            <person name="Li L."/>
            <person name="Wei W."/>
            <person name="Wang X."/>
            <person name="Wang C."/>
            <person name="Huo Q."/>
            <person name="Li W."/>
            <person name="Guo W."/>
            <person name="Chen H."/>
            <person name="Chen S."/>
            <person name="Zhou L."/>
            <person name="Zhou L."/>
            <person name="Ni X."/>
            <person name="Tian J."/>
            <person name="Zhou Y."/>
            <person name="Sheng Y."/>
            <person name="Liu T."/>
            <person name="Pan Y."/>
            <person name="Xia L."/>
            <person name="Li J."/>
            <person name="Zhao F."/>
            <person name="Cao W."/>
        </authorList>
    </citation>
    <scope>NUCLEOTIDE SEQUENCE</scope>
    <source>
        <strain evidence="1">Rmic-2018</strain>
        <tissue evidence="1">Larvae</tissue>
    </source>
</reference>
<dbReference type="AlphaFoldDB" id="A0A9J6EPT4"/>
<dbReference type="EMBL" id="JABSTU010000002">
    <property type="protein sequence ID" value="KAH8036499.1"/>
    <property type="molecule type" value="Genomic_DNA"/>
</dbReference>
<dbReference type="Proteomes" id="UP000821866">
    <property type="component" value="Chromosome 10"/>
</dbReference>
<dbReference type="InterPro" id="IPR032675">
    <property type="entry name" value="LRR_dom_sf"/>
</dbReference>
<organism evidence="1 2">
    <name type="scientific">Rhipicephalus microplus</name>
    <name type="common">Cattle tick</name>
    <name type="synonym">Boophilus microplus</name>
    <dbReference type="NCBI Taxonomy" id="6941"/>
    <lineage>
        <taxon>Eukaryota</taxon>
        <taxon>Metazoa</taxon>
        <taxon>Ecdysozoa</taxon>
        <taxon>Arthropoda</taxon>
        <taxon>Chelicerata</taxon>
        <taxon>Arachnida</taxon>
        <taxon>Acari</taxon>
        <taxon>Parasitiformes</taxon>
        <taxon>Ixodida</taxon>
        <taxon>Ixodoidea</taxon>
        <taxon>Ixodidae</taxon>
        <taxon>Rhipicephalinae</taxon>
        <taxon>Rhipicephalus</taxon>
        <taxon>Boophilus</taxon>
    </lineage>
</organism>
<reference evidence="1" key="1">
    <citation type="journal article" date="2020" name="Cell">
        <title>Large-Scale Comparative Analyses of Tick Genomes Elucidate Their Genetic Diversity and Vector Capacities.</title>
        <authorList>
            <consortium name="Tick Genome and Microbiome Consortium (TIGMIC)"/>
            <person name="Jia N."/>
            <person name="Wang J."/>
            <person name="Shi W."/>
            <person name="Du L."/>
            <person name="Sun Y."/>
            <person name="Zhan W."/>
            <person name="Jiang J.F."/>
            <person name="Wang Q."/>
            <person name="Zhang B."/>
            <person name="Ji P."/>
            <person name="Bell-Sakyi L."/>
            <person name="Cui X.M."/>
            <person name="Yuan T.T."/>
            <person name="Jiang B.G."/>
            <person name="Yang W.F."/>
            <person name="Lam T.T."/>
            <person name="Chang Q.C."/>
            <person name="Ding S.J."/>
            <person name="Wang X.J."/>
            <person name="Zhu J.G."/>
            <person name="Ruan X.D."/>
            <person name="Zhao L."/>
            <person name="Wei J.T."/>
            <person name="Ye R.Z."/>
            <person name="Que T.C."/>
            <person name="Du C.H."/>
            <person name="Zhou Y.H."/>
            <person name="Cheng J.X."/>
            <person name="Dai P.F."/>
            <person name="Guo W.B."/>
            <person name="Han X.H."/>
            <person name="Huang E.J."/>
            <person name="Li L.F."/>
            <person name="Wei W."/>
            <person name="Gao Y.C."/>
            <person name="Liu J.Z."/>
            <person name="Shao H.Z."/>
            <person name="Wang X."/>
            <person name="Wang C.C."/>
            <person name="Yang T.C."/>
            <person name="Huo Q.B."/>
            <person name="Li W."/>
            <person name="Chen H.Y."/>
            <person name="Chen S.E."/>
            <person name="Zhou L.G."/>
            <person name="Ni X.B."/>
            <person name="Tian J.H."/>
            <person name="Sheng Y."/>
            <person name="Liu T."/>
            <person name="Pan Y.S."/>
            <person name="Xia L.Y."/>
            <person name="Li J."/>
            <person name="Zhao F."/>
            <person name="Cao W.C."/>
        </authorList>
    </citation>
    <scope>NUCLEOTIDE SEQUENCE</scope>
    <source>
        <strain evidence="1">Rmic-2018</strain>
    </source>
</reference>
<protein>
    <submittedName>
        <fullName evidence="1">Uncharacterized protein</fullName>
    </submittedName>
</protein>
<proteinExistence type="predicted"/>
<sequence>MPKRKRPAEDQGWGGRDPRPIFVSDLGCEDSFSDSTINNQTLCTSSEGRPCHIFRNLASWNKFFWRARLELRENYPGQLSLVQVEPTRVAPLVRGHEPATLLHCLLFYHRCLVSVELNDYVCHDHQQMIGDALSKSPVLRKLEVRLLLTSLRAYESLSIALPRLNYLEELYCKVARLEQDICVGLSKLLVRTTSLTTLKLSVRHLSTAGAVVIFDGLKRNRTVTSLSLCRSASLVLCQCGVEFADYLRENQKLRRLALKSHSINDDIVPTLVIRSLFSPSTISEVTIVNFLLSNENSRLVAEMLGENRSLRAFHMVKCYLYEGSRFPESDDSSDRISPWITALAKNATLERLTMDLSRFSLEECRSLFKTFASHKYLKSITVDRLTAAAEIEIRQVLRETGVLECFTLPKPHDIDRGIVTLRDCKELSSIRVVHTSFNGFSSLPSALAMLPSCSHVTSLFLILHERLDSDTISLLVKYIAGTTVLRNLEMKQIYDTLSTEDRVERALVQALSINKSIRKLSLEYIDFNDTEAQMLVDKLQATRTLCELFLKPGNHVWPASFLQKLSPIIASNYTLICLKFKSIWLHEGAFAVSSAVSRNWSLVTRAAQFVTGTRHRYCAAALELVHWNPGVVAKVQELSSVDENEAVSRIQNSLKSFSELDDFMRLAGVVKWGVTCGTRDDCQLQLTDLNRDCWLHIRKYLTVGDILDVS</sequence>